<feature type="transmembrane region" description="Helical" evidence="5">
    <location>
        <begin position="59"/>
        <end position="80"/>
    </location>
</feature>
<feature type="transmembrane region" description="Helical" evidence="5">
    <location>
        <begin position="350"/>
        <end position="366"/>
    </location>
</feature>
<dbReference type="CDD" id="cd14978">
    <property type="entry name" value="7tmA_FMRFamide_R-like"/>
    <property type="match status" value="1"/>
</dbReference>
<comment type="subcellular location">
    <subcellularLocation>
        <location evidence="1">Membrane</location>
    </subcellularLocation>
</comment>
<feature type="transmembrane region" description="Helical" evidence="5">
    <location>
        <begin position="25"/>
        <end position="47"/>
    </location>
</feature>
<evidence type="ECO:0000259" key="6">
    <source>
        <dbReference type="PROSITE" id="PS50262"/>
    </source>
</evidence>
<proteinExistence type="predicted"/>
<evidence type="ECO:0000256" key="4">
    <source>
        <dbReference type="ARBA" id="ARBA00023136"/>
    </source>
</evidence>
<dbReference type="InterPro" id="IPR017452">
    <property type="entry name" value="GPCR_Rhodpsn_7TM"/>
</dbReference>
<dbReference type="Pfam" id="PF10324">
    <property type="entry name" value="7TM_GPCR_Srw"/>
    <property type="match status" value="1"/>
</dbReference>
<feature type="transmembrane region" description="Helical" evidence="5">
    <location>
        <begin position="143"/>
        <end position="162"/>
    </location>
</feature>
<evidence type="ECO:0000256" key="2">
    <source>
        <dbReference type="ARBA" id="ARBA00022692"/>
    </source>
</evidence>
<gene>
    <name evidence="7" type="ORF">TCNE_LOCUS9338</name>
</gene>
<name>A0A183ULG8_TOXCA</name>
<keyword evidence="8" id="KW-1185">Reference proteome</keyword>
<feature type="transmembrane region" description="Helical" evidence="5">
    <location>
        <begin position="264"/>
        <end position="289"/>
    </location>
</feature>
<dbReference type="PROSITE" id="PS50262">
    <property type="entry name" value="G_PROTEIN_RECEP_F1_2"/>
    <property type="match status" value="1"/>
</dbReference>
<accession>A0A183ULG8</accession>
<keyword evidence="3 5" id="KW-1133">Transmembrane helix</keyword>
<dbReference type="PANTHER" id="PTHR46895:SF3">
    <property type="entry name" value="G-PROTEIN COUPLED RECEPTOR F59B2.13-RELATED"/>
    <property type="match status" value="1"/>
</dbReference>
<dbReference type="Gene3D" id="1.20.1070.10">
    <property type="entry name" value="Rhodopsin 7-helix transmembrane proteins"/>
    <property type="match status" value="1"/>
</dbReference>
<evidence type="ECO:0000313" key="7">
    <source>
        <dbReference type="EMBL" id="VDM40659.1"/>
    </source>
</evidence>
<feature type="transmembrane region" description="Helical" evidence="5">
    <location>
        <begin position="309"/>
        <end position="329"/>
    </location>
</feature>
<feature type="domain" description="G-protein coupled receptors family 1 profile" evidence="6">
    <location>
        <begin position="40"/>
        <end position="322"/>
    </location>
</feature>
<dbReference type="EMBL" id="UYWY01020148">
    <property type="protein sequence ID" value="VDM40659.1"/>
    <property type="molecule type" value="Genomic_DNA"/>
</dbReference>
<evidence type="ECO:0000256" key="5">
    <source>
        <dbReference type="SAM" id="Phobius"/>
    </source>
</evidence>
<keyword evidence="2 5" id="KW-0812">Transmembrane</keyword>
<dbReference type="SUPFAM" id="SSF81321">
    <property type="entry name" value="Family A G protein-coupled receptor-like"/>
    <property type="match status" value="1"/>
</dbReference>
<reference evidence="7 8" key="2">
    <citation type="submission" date="2018-11" db="EMBL/GenBank/DDBJ databases">
        <authorList>
            <consortium name="Pathogen Informatics"/>
        </authorList>
    </citation>
    <scope>NUCLEOTIDE SEQUENCE [LARGE SCALE GENOMIC DNA]</scope>
</reference>
<protein>
    <submittedName>
        <fullName evidence="9">Putative G-protein coupled receptor F59B2.13</fullName>
    </submittedName>
</protein>
<dbReference type="PRINTS" id="PR00237">
    <property type="entry name" value="GPCRRHODOPSN"/>
</dbReference>
<dbReference type="GO" id="GO:0008528">
    <property type="term" value="F:G protein-coupled peptide receptor activity"/>
    <property type="evidence" value="ECO:0007669"/>
    <property type="project" value="InterPro"/>
</dbReference>
<evidence type="ECO:0000313" key="9">
    <source>
        <dbReference type="WBParaSite" id="TCNE_0000933801-mRNA-1"/>
    </source>
</evidence>
<dbReference type="InterPro" id="IPR019427">
    <property type="entry name" value="7TM_GPCR_serpentine_rcpt_Srw"/>
</dbReference>
<evidence type="ECO:0000256" key="3">
    <source>
        <dbReference type="ARBA" id="ARBA00022989"/>
    </source>
</evidence>
<dbReference type="WBParaSite" id="TCNE_0000933801-mRNA-1">
    <property type="protein sequence ID" value="TCNE_0000933801-mRNA-1"/>
    <property type="gene ID" value="TCNE_0000933801"/>
</dbReference>
<feature type="transmembrane region" description="Helical" evidence="5">
    <location>
        <begin position="216"/>
        <end position="237"/>
    </location>
</feature>
<sequence length="426" mass="48327">MDAYWNHCLTRKEMLLSGNRLEHVLFGYVVPALILFGIGGNILNLFVLLSTPIRNRSWLLSYLAMSDIVFLTFILPHSLANYDVFAFNQHFRRYYLTYKLNLIAVTNWASALAVWVILLICFERLIGVRYPLFARRYAIDGSLWRTAVMLCVLTMTGLLTAYTHISYDMIMKVFCNGTQLHAIPFAVDNPRWMSGSGLNRQWLRKFVLWNARVHEIFVVFIPTVVILIANVMLLIALKKRNNFLRTASHRPDPLATLARTEQNITYTVCAIVTCFTLTQAPSGFVSAMLGFRGVSSPGWKQDTTVVTNFMVVVGKSINFLLFCLSSATFRQRLIALIKSKFSSGSETTSNFFSLILLIIIYIRMLSPKTRFTTLGSNKFTHCETTAPLILGSKRSRIPPTSITITTRTSADAAFSVDELQRFICTR</sequence>
<dbReference type="Proteomes" id="UP000050794">
    <property type="component" value="Unassembled WGS sequence"/>
</dbReference>
<evidence type="ECO:0000313" key="8">
    <source>
        <dbReference type="Proteomes" id="UP000050794"/>
    </source>
</evidence>
<evidence type="ECO:0000256" key="1">
    <source>
        <dbReference type="ARBA" id="ARBA00004370"/>
    </source>
</evidence>
<dbReference type="PANTHER" id="PTHR46895">
    <property type="entry name" value="PROTEIN CBG20548-RELATED"/>
    <property type="match status" value="1"/>
</dbReference>
<dbReference type="InterPro" id="IPR000276">
    <property type="entry name" value="GPCR_Rhodpsn"/>
</dbReference>
<keyword evidence="4 5" id="KW-0472">Membrane</keyword>
<dbReference type="AlphaFoldDB" id="A0A183ULG8"/>
<feature type="transmembrane region" description="Helical" evidence="5">
    <location>
        <begin position="100"/>
        <end position="122"/>
    </location>
</feature>
<dbReference type="GO" id="GO:0016020">
    <property type="term" value="C:membrane"/>
    <property type="evidence" value="ECO:0007669"/>
    <property type="project" value="UniProtKB-SubCell"/>
</dbReference>
<reference evidence="9" key="1">
    <citation type="submission" date="2016-06" db="UniProtKB">
        <authorList>
            <consortium name="WormBaseParasite"/>
        </authorList>
    </citation>
    <scope>IDENTIFICATION</scope>
</reference>
<organism evidence="8 9">
    <name type="scientific">Toxocara canis</name>
    <name type="common">Canine roundworm</name>
    <dbReference type="NCBI Taxonomy" id="6265"/>
    <lineage>
        <taxon>Eukaryota</taxon>
        <taxon>Metazoa</taxon>
        <taxon>Ecdysozoa</taxon>
        <taxon>Nematoda</taxon>
        <taxon>Chromadorea</taxon>
        <taxon>Rhabditida</taxon>
        <taxon>Spirurina</taxon>
        <taxon>Ascaridomorpha</taxon>
        <taxon>Ascaridoidea</taxon>
        <taxon>Toxocaridae</taxon>
        <taxon>Toxocara</taxon>
    </lineage>
</organism>